<name>A0A8D8F279_CULPI</name>
<dbReference type="Pfam" id="PF07690">
    <property type="entry name" value="MFS_1"/>
    <property type="match status" value="1"/>
</dbReference>
<dbReference type="GO" id="GO:0016020">
    <property type="term" value="C:membrane"/>
    <property type="evidence" value="ECO:0007669"/>
    <property type="project" value="UniProtKB-SubCell"/>
</dbReference>
<feature type="transmembrane region" description="Helical" evidence="6">
    <location>
        <begin position="213"/>
        <end position="235"/>
    </location>
</feature>
<feature type="transmembrane region" description="Helical" evidence="6">
    <location>
        <begin position="344"/>
        <end position="366"/>
    </location>
</feature>
<dbReference type="InterPro" id="IPR036259">
    <property type="entry name" value="MFS_trans_sf"/>
</dbReference>
<organism evidence="7">
    <name type="scientific">Culex pipiens</name>
    <name type="common">House mosquito</name>
    <dbReference type="NCBI Taxonomy" id="7175"/>
    <lineage>
        <taxon>Eukaryota</taxon>
        <taxon>Metazoa</taxon>
        <taxon>Ecdysozoa</taxon>
        <taxon>Arthropoda</taxon>
        <taxon>Hexapoda</taxon>
        <taxon>Insecta</taxon>
        <taxon>Pterygota</taxon>
        <taxon>Neoptera</taxon>
        <taxon>Endopterygota</taxon>
        <taxon>Diptera</taxon>
        <taxon>Nematocera</taxon>
        <taxon>Culicoidea</taxon>
        <taxon>Culicidae</taxon>
        <taxon>Culicinae</taxon>
        <taxon>Culicini</taxon>
        <taxon>Culex</taxon>
        <taxon>Culex</taxon>
    </lineage>
</organism>
<dbReference type="AlphaFoldDB" id="A0A8D8F279"/>
<evidence type="ECO:0000256" key="4">
    <source>
        <dbReference type="ARBA" id="ARBA00023136"/>
    </source>
</evidence>
<sequence length="514" mass="55845">MDSEGSKSSSSVNYNERTPLIQTTEDEGTGFSSSSGSSVFKKVKCVFIEPVAVVLCFGWSISGIVLANQIIYQTCEYLGYNKTECSLLGTNAANKSEELIALEARVQPTAAQISMVANIIISVLPALCGLLLGPWSDRFGRKPVMVIPCVGYILTYLAKATICWQSEISPLNPWLYAVAYLPAALTGGPSVVCAGLFSFLTDVTTEHDRTVRMGILQACTLAGAFVGMMSSSFILEMTSSVAVFVLSALAMAFGAVYVLVFIEDSVTPRVGDVRFGGCGKLREIFRLDLLRDMFNTFFKARSGYDRGIIWLTVCIGAFTVLGSGGGNVFYLFTRRKFDWTLEDYTLWQSADLMAIIVGNFLGIAILKKIFKVPDIAIAFLSILCFVSDSFIKGLASHGWQLYLSTGITPLKGTEGVALMSITSSVLPSHDIAKIYSMAMSISAIVPLAGAPLFTYIYSRTLENAPELFNFVASGIYSVNLLFVGIIHILLKGRQRHHRLYNESSISSEEGDPVA</sequence>
<feature type="compositionally biased region" description="Polar residues" evidence="5">
    <location>
        <begin position="1"/>
        <end position="23"/>
    </location>
</feature>
<keyword evidence="4 6" id="KW-0472">Membrane</keyword>
<reference evidence="7" key="1">
    <citation type="submission" date="2021-05" db="EMBL/GenBank/DDBJ databases">
        <authorList>
            <person name="Alioto T."/>
            <person name="Alioto T."/>
            <person name="Gomez Garrido J."/>
        </authorList>
    </citation>
    <scope>NUCLEOTIDE SEQUENCE</scope>
</reference>
<feature type="transmembrane region" description="Helical" evidence="6">
    <location>
        <begin position="375"/>
        <end position="395"/>
    </location>
</feature>
<feature type="transmembrane region" description="Helical" evidence="6">
    <location>
        <begin position="111"/>
        <end position="132"/>
    </location>
</feature>
<evidence type="ECO:0000256" key="2">
    <source>
        <dbReference type="ARBA" id="ARBA00022692"/>
    </source>
</evidence>
<evidence type="ECO:0000313" key="7">
    <source>
        <dbReference type="EMBL" id="CAG6454274.1"/>
    </source>
</evidence>
<protein>
    <submittedName>
        <fullName evidence="7">Proton-coupled folate transporter</fullName>
    </submittedName>
</protein>
<dbReference type="PANTHER" id="PTHR23507:SF39">
    <property type="entry name" value="GH23453P-RELATED"/>
    <property type="match status" value="1"/>
</dbReference>
<dbReference type="EMBL" id="HBUE01025652">
    <property type="protein sequence ID" value="CAG6454274.1"/>
    <property type="molecule type" value="Transcribed_RNA"/>
</dbReference>
<dbReference type="SUPFAM" id="SSF103473">
    <property type="entry name" value="MFS general substrate transporter"/>
    <property type="match status" value="1"/>
</dbReference>
<dbReference type="PANTHER" id="PTHR23507">
    <property type="entry name" value="ZGC:174356"/>
    <property type="match status" value="1"/>
</dbReference>
<proteinExistence type="predicted"/>
<feature type="transmembrane region" description="Helical" evidence="6">
    <location>
        <begin position="308"/>
        <end position="332"/>
    </location>
</feature>
<comment type="subcellular location">
    <subcellularLocation>
        <location evidence="1">Membrane</location>
        <topology evidence="1">Multi-pass membrane protein</topology>
    </subcellularLocation>
</comment>
<keyword evidence="3 6" id="KW-1133">Transmembrane helix</keyword>
<evidence type="ECO:0000256" key="3">
    <source>
        <dbReference type="ARBA" id="ARBA00022989"/>
    </source>
</evidence>
<dbReference type="GO" id="GO:0022857">
    <property type="term" value="F:transmembrane transporter activity"/>
    <property type="evidence" value="ECO:0007669"/>
    <property type="project" value="InterPro"/>
</dbReference>
<feature type="transmembrane region" description="Helical" evidence="6">
    <location>
        <begin position="174"/>
        <end position="201"/>
    </location>
</feature>
<keyword evidence="2 6" id="KW-0812">Transmembrane</keyword>
<evidence type="ECO:0000256" key="1">
    <source>
        <dbReference type="ARBA" id="ARBA00004141"/>
    </source>
</evidence>
<feature type="transmembrane region" description="Helical" evidence="6">
    <location>
        <begin position="51"/>
        <end position="72"/>
    </location>
</feature>
<dbReference type="InterPro" id="IPR011701">
    <property type="entry name" value="MFS"/>
</dbReference>
<evidence type="ECO:0000256" key="5">
    <source>
        <dbReference type="SAM" id="MobiDB-lite"/>
    </source>
</evidence>
<feature type="transmembrane region" description="Helical" evidence="6">
    <location>
        <begin position="241"/>
        <end position="262"/>
    </location>
</feature>
<feature type="region of interest" description="Disordered" evidence="5">
    <location>
        <begin position="1"/>
        <end position="35"/>
    </location>
</feature>
<feature type="transmembrane region" description="Helical" evidence="6">
    <location>
        <begin position="434"/>
        <end position="458"/>
    </location>
</feature>
<dbReference type="Gene3D" id="1.20.1250.20">
    <property type="entry name" value="MFS general substrate transporter like domains"/>
    <property type="match status" value="1"/>
</dbReference>
<accession>A0A8D8F279</accession>
<evidence type="ECO:0000256" key="6">
    <source>
        <dbReference type="SAM" id="Phobius"/>
    </source>
</evidence>
<feature type="transmembrane region" description="Helical" evidence="6">
    <location>
        <begin position="470"/>
        <end position="490"/>
    </location>
</feature>
<feature type="transmembrane region" description="Helical" evidence="6">
    <location>
        <begin position="144"/>
        <end position="162"/>
    </location>
</feature>